<evidence type="ECO:0000313" key="2">
    <source>
        <dbReference type="EMBL" id="MCZ0832093.1"/>
    </source>
</evidence>
<evidence type="ECO:0008006" key="4">
    <source>
        <dbReference type="Google" id="ProtNLM"/>
    </source>
</evidence>
<proteinExistence type="predicted"/>
<name>A0ABT4HZ64_9BACL</name>
<accession>A0ABT4HZ64</accession>
<organism evidence="2 3">
    <name type="scientific">Brevibacillus halotolerans</name>
    <dbReference type="NCBI Taxonomy" id="1507437"/>
    <lineage>
        <taxon>Bacteria</taxon>
        <taxon>Bacillati</taxon>
        <taxon>Bacillota</taxon>
        <taxon>Bacilli</taxon>
        <taxon>Bacillales</taxon>
        <taxon>Paenibacillaceae</taxon>
        <taxon>Brevibacillus</taxon>
    </lineage>
</organism>
<keyword evidence="3" id="KW-1185">Reference proteome</keyword>
<comment type="caution">
    <text evidence="2">The sequence shown here is derived from an EMBL/GenBank/DDBJ whole genome shotgun (WGS) entry which is preliminary data.</text>
</comment>
<evidence type="ECO:0000313" key="3">
    <source>
        <dbReference type="Proteomes" id="UP001067708"/>
    </source>
</evidence>
<feature type="transmembrane region" description="Helical" evidence="1">
    <location>
        <begin position="14"/>
        <end position="34"/>
    </location>
</feature>
<evidence type="ECO:0000256" key="1">
    <source>
        <dbReference type="SAM" id="Phobius"/>
    </source>
</evidence>
<keyword evidence="1" id="KW-1133">Transmembrane helix</keyword>
<sequence>MASKSDDSLSAEDLGIIAAVIVLIGDLIALYSLLKAKQEKK</sequence>
<reference evidence="2" key="1">
    <citation type="submission" date="2022-09" db="EMBL/GenBank/DDBJ databases">
        <title>Genome analysis and characterization of larvicidal activity of Brevibacillus strains.</title>
        <authorList>
            <person name="Patrusheva E.V."/>
            <person name="Izotova A.O."/>
            <person name="Toshchakov S.V."/>
            <person name="Sineoky S.P."/>
        </authorList>
    </citation>
    <scope>NUCLEOTIDE SEQUENCE</scope>
    <source>
        <strain evidence="2">VKPM_B-13244</strain>
    </source>
</reference>
<dbReference type="RefSeq" id="WP_258417784.1">
    <property type="nucleotide sequence ID" value="NZ_JAPTNG010000011.1"/>
</dbReference>
<keyword evidence="1" id="KW-0812">Transmembrane</keyword>
<keyword evidence="1" id="KW-0472">Membrane</keyword>
<dbReference type="Proteomes" id="UP001067708">
    <property type="component" value="Unassembled WGS sequence"/>
</dbReference>
<dbReference type="EMBL" id="JAPTNG010000011">
    <property type="protein sequence ID" value="MCZ0832093.1"/>
    <property type="molecule type" value="Genomic_DNA"/>
</dbReference>
<protein>
    <recommendedName>
        <fullName evidence="4">Holin</fullName>
    </recommendedName>
</protein>
<gene>
    <name evidence="2" type="ORF">O0535_15215</name>
</gene>